<protein>
    <submittedName>
        <fullName evidence="2">Uncharacterized protein</fullName>
    </submittedName>
</protein>
<evidence type="ECO:0000313" key="2">
    <source>
        <dbReference type="EMBL" id="ERN04643.1"/>
    </source>
</evidence>
<organism evidence="2 3">
    <name type="scientific">Amborella trichopoda</name>
    <dbReference type="NCBI Taxonomy" id="13333"/>
    <lineage>
        <taxon>Eukaryota</taxon>
        <taxon>Viridiplantae</taxon>
        <taxon>Streptophyta</taxon>
        <taxon>Embryophyta</taxon>
        <taxon>Tracheophyta</taxon>
        <taxon>Spermatophyta</taxon>
        <taxon>Magnoliopsida</taxon>
        <taxon>Amborellales</taxon>
        <taxon>Amborellaceae</taxon>
        <taxon>Amborella</taxon>
    </lineage>
</organism>
<proteinExistence type="predicted"/>
<reference evidence="3" key="1">
    <citation type="journal article" date="2013" name="Science">
        <title>The Amborella genome and the evolution of flowering plants.</title>
        <authorList>
            <consortium name="Amborella Genome Project"/>
        </authorList>
    </citation>
    <scope>NUCLEOTIDE SEQUENCE [LARGE SCALE GENOMIC DNA]</scope>
</reference>
<gene>
    <name evidence="2" type="ORF">AMTR_s00076p00046090</name>
</gene>
<evidence type="ECO:0000256" key="1">
    <source>
        <dbReference type="SAM" id="MobiDB-lite"/>
    </source>
</evidence>
<dbReference type="AlphaFoldDB" id="W1P9N9"/>
<evidence type="ECO:0000313" key="3">
    <source>
        <dbReference type="Proteomes" id="UP000017836"/>
    </source>
</evidence>
<dbReference type="Gramene" id="ERN04643">
    <property type="protein sequence ID" value="ERN04643"/>
    <property type="gene ID" value="AMTR_s00076p00046090"/>
</dbReference>
<sequence>MARRKTQQAGEVNDITLHQESPDNQNTLVGQDHRENETENGNRYRQHNQPIKPQRRFTPLRQPLAEFLDNSLRKET</sequence>
<dbReference type="Proteomes" id="UP000017836">
    <property type="component" value="Unassembled WGS sequence"/>
</dbReference>
<feature type="compositionally biased region" description="Polar residues" evidence="1">
    <location>
        <begin position="16"/>
        <end position="29"/>
    </location>
</feature>
<accession>W1P9N9</accession>
<feature type="compositionally biased region" description="Basic and acidic residues" evidence="1">
    <location>
        <begin position="31"/>
        <end position="42"/>
    </location>
</feature>
<feature type="region of interest" description="Disordered" evidence="1">
    <location>
        <begin position="1"/>
        <end position="76"/>
    </location>
</feature>
<name>W1P9N9_AMBTC</name>
<keyword evidence="3" id="KW-1185">Reference proteome</keyword>
<dbReference type="EMBL" id="KI394182">
    <property type="protein sequence ID" value="ERN04643.1"/>
    <property type="molecule type" value="Genomic_DNA"/>
</dbReference>
<dbReference type="HOGENOM" id="CLU_2657783_0_0_1"/>